<organism evidence="1">
    <name type="scientific">marine sediment metagenome</name>
    <dbReference type="NCBI Taxonomy" id="412755"/>
    <lineage>
        <taxon>unclassified sequences</taxon>
        <taxon>metagenomes</taxon>
        <taxon>ecological metagenomes</taxon>
    </lineage>
</organism>
<name>A0A0F9N304_9ZZZZ</name>
<evidence type="ECO:0000313" key="1">
    <source>
        <dbReference type="EMBL" id="KKN12314.1"/>
    </source>
</evidence>
<gene>
    <name evidence="1" type="ORF">LCGC14_1017660</name>
</gene>
<reference evidence="1" key="1">
    <citation type="journal article" date="2015" name="Nature">
        <title>Complex archaea that bridge the gap between prokaryotes and eukaryotes.</title>
        <authorList>
            <person name="Spang A."/>
            <person name="Saw J.H."/>
            <person name="Jorgensen S.L."/>
            <person name="Zaremba-Niedzwiedzka K."/>
            <person name="Martijn J."/>
            <person name="Lind A.E."/>
            <person name="van Eijk R."/>
            <person name="Schleper C."/>
            <person name="Guy L."/>
            <person name="Ettema T.J."/>
        </authorList>
    </citation>
    <scope>NUCLEOTIDE SEQUENCE</scope>
</reference>
<protein>
    <submittedName>
        <fullName evidence="1">Uncharacterized protein</fullName>
    </submittedName>
</protein>
<comment type="caution">
    <text evidence="1">The sequence shown here is derived from an EMBL/GenBank/DDBJ whole genome shotgun (WGS) entry which is preliminary data.</text>
</comment>
<sequence length="63" mass="7337">MSENIFTDDQKQEIRDALEMEKPVRELLTRAKQAGLDTEKQEGRLTESLQKLRGIQRSFFPEG</sequence>
<dbReference type="AlphaFoldDB" id="A0A0F9N304"/>
<dbReference type="EMBL" id="LAZR01004044">
    <property type="protein sequence ID" value="KKN12314.1"/>
    <property type="molecule type" value="Genomic_DNA"/>
</dbReference>
<proteinExistence type="predicted"/>
<accession>A0A0F9N304</accession>